<reference evidence="2" key="1">
    <citation type="journal article" date="2014" name="Nat. Commun.">
        <title>The emerging biofuel crop Camelina sativa retains a highly undifferentiated hexaploid genome structure.</title>
        <authorList>
            <person name="Kagale S."/>
            <person name="Koh C."/>
            <person name="Nixon J."/>
            <person name="Bollina V."/>
            <person name="Clarke W.E."/>
            <person name="Tuteja R."/>
            <person name="Spillane C."/>
            <person name="Robinson S.J."/>
            <person name="Links M.G."/>
            <person name="Clarke C."/>
            <person name="Higgins E.E."/>
            <person name="Huebert T."/>
            <person name="Sharpe A.G."/>
            <person name="Parkin I.A."/>
        </authorList>
    </citation>
    <scope>NUCLEOTIDE SEQUENCE [LARGE SCALE GENOMIC DNA]</scope>
    <source>
        <strain evidence="2">cv. DH55</strain>
    </source>
</reference>
<dbReference type="CDD" id="cd00121">
    <property type="entry name" value="MATH"/>
    <property type="match status" value="2"/>
</dbReference>
<dbReference type="SMART" id="SM00061">
    <property type="entry name" value="MATH"/>
    <property type="match status" value="2"/>
</dbReference>
<dbReference type="Gene3D" id="2.60.210.10">
    <property type="entry name" value="Apoptosis, Tumor Necrosis Factor Receptor Associated Protein 2, Chain A"/>
    <property type="match status" value="2"/>
</dbReference>
<protein>
    <submittedName>
        <fullName evidence="3">Uncharacterized protein LOC104738314</fullName>
    </submittedName>
</protein>
<reference evidence="3" key="2">
    <citation type="submission" date="2025-08" db="UniProtKB">
        <authorList>
            <consortium name="RefSeq"/>
        </authorList>
    </citation>
    <scope>IDENTIFICATION</scope>
    <source>
        <tissue evidence="3">Leaf</tissue>
    </source>
</reference>
<evidence type="ECO:0000313" key="2">
    <source>
        <dbReference type="Proteomes" id="UP000694864"/>
    </source>
</evidence>
<dbReference type="SUPFAM" id="SSF49599">
    <property type="entry name" value="TRAF domain-like"/>
    <property type="match status" value="2"/>
</dbReference>
<feature type="domain" description="MATH" evidence="1">
    <location>
        <begin position="176"/>
        <end position="300"/>
    </location>
</feature>
<organism evidence="2 3">
    <name type="scientific">Camelina sativa</name>
    <name type="common">False flax</name>
    <name type="synonym">Myagrum sativum</name>
    <dbReference type="NCBI Taxonomy" id="90675"/>
    <lineage>
        <taxon>Eukaryota</taxon>
        <taxon>Viridiplantae</taxon>
        <taxon>Streptophyta</taxon>
        <taxon>Embryophyta</taxon>
        <taxon>Tracheophyta</taxon>
        <taxon>Spermatophyta</taxon>
        <taxon>Magnoliopsida</taxon>
        <taxon>eudicotyledons</taxon>
        <taxon>Gunneridae</taxon>
        <taxon>Pentapetalae</taxon>
        <taxon>rosids</taxon>
        <taxon>malvids</taxon>
        <taxon>Brassicales</taxon>
        <taxon>Brassicaceae</taxon>
        <taxon>Camelineae</taxon>
        <taxon>Camelina</taxon>
    </lineage>
</organism>
<dbReference type="PROSITE" id="PS50144">
    <property type="entry name" value="MATH"/>
    <property type="match status" value="2"/>
</dbReference>
<name>A0ABM1QTN4_CAMSA</name>
<gene>
    <name evidence="3" type="primary">LOC104738314</name>
</gene>
<dbReference type="PANTHER" id="PTHR46162:SF47">
    <property type="entry name" value="TRAF-LIKE FAMILY PROTEIN-RELATED"/>
    <property type="match status" value="1"/>
</dbReference>
<evidence type="ECO:0000259" key="1">
    <source>
        <dbReference type="PROSITE" id="PS50144"/>
    </source>
</evidence>
<sequence>MCSNVSSITLQSWRERPPSSYSIKVKNLSQLEISTLHSDGKYQSRRFSSGEYKWRLIIYPIGNEKDNGSGFISMYVEIDSTSLTSTTPTEVYADLRFFVFSKKENKYFTNQDVESRPFNSLRTMWGLPQVLALGKFNDRENGYLFDGDQCEFGVDITVVPPPTKWEILSFDEDLPYPKFSWTVKNFSDIKENPHTSDSFSNGGRKWVPKLYPKGYSSPHGKWLSIFLYLADGENKEDKNIYVEADVKVEDPRGSNHLIRNLYCWFEDQGWGYGWDHYVSIAELRKSYLDKEDTLKVKIEFKVVSATKYSAFT</sequence>
<evidence type="ECO:0000313" key="3">
    <source>
        <dbReference type="RefSeq" id="XP_019090122.1"/>
    </source>
</evidence>
<dbReference type="Proteomes" id="UP000694864">
    <property type="component" value="Chromosome 13"/>
</dbReference>
<keyword evidence="2" id="KW-1185">Reference proteome</keyword>
<dbReference type="Pfam" id="PF22486">
    <property type="entry name" value="MATH_2"/>
    <property type="match status" value="2"/>
</dbReference>
<dbReference type="PANTHER" id="PTHR46162">
    <property type="entry name" value="TRAF-LIKE FAMILY PROTEIN"/>
    <property type="match status" value="1"/>
</dbReference>
<dbReference type="RefSeq" id="XP_019090122.1">
    <property type="nucleotide sequence ID" value="XM_019234577.1"/>
</dbReference>
<dbReference type="InterPro" id="IPR002083">
    <property type="entry name" value="MATH/TRAF_dom"/>
</dbReference>
<proteinExistence type="predicted"/>
<accession>A0ABM1QTN4</accession>
<dbReference type="GeneID" id="104738314"/>
<feature type="domain" description="MATH" evidence="1">
    <location>
        <begin position="18"/>
        <end position="156"/>
    </location>
</feature>
<dbReference type="InterPro" id="IPR008974">
    <property type="entry name" value="TRAF-like"/>
</dbReference>